<feature type="transmembrane region" description="Helical" evidence="6">
    <location>
        <begin position="43"/>
        <end position="63"/>
    </location>
</feature>
<feature type="coiled-coil region" evidence="4">
    <location>
        <begin position="237"/>
        <end position="264"/>
    </location>
</feature>
<feature type="transmembrane region" description="Helical" evidence="6">
    <location>
        <begin position="155"/>
        <end position="175"/>
    </location>
</feature>
<dbReference type="Pfam" id="PF07730">
    <property type="entry name" value="HisKA_3"/>
    <property type="match status" value="1"/>
</dbReference>
<dbReference type="InterPro" id="IPR011712">
    <property type="entry name" value="Sig_transdc_His_kin_sub3_dim/P"/>
</dbReference>
<organism evidence="8 9">
    <name type="scientific">Corynebacterium falsenii</name>
    <dbReference type="NCBI Taxonomy" id="108486"/>
    <lineage>
        <taxon>Bacteria</taxon>
        <taxon>Bacillati</taxon>
        <taxon>Actinomycetota</taxon>
        <taxon>Actinomycetes</taxon>
        <taxon>Mycobacteriales</taxon>
        <taxon>Corynebacteriaceae</taxon>
        <taxon>Corynebacterium</taxon>
    </lineage>
</organism>
<dbReference type="InterPro" id="IPR036890">
    <property type="entry name" value="HATPase_C_sf"/>
</dbReference>
<keyword evidence="3" id="KW-0902">Two-component regulatory system</keyword>
<reference evidence="8 9" key="1">
    <citation type="submission" date="2018-09" db="EMBL/GenBank/DDBJ databases">
        <title>Optimization and identification of Corynebacterium falsenii FN1-14 from fish paste.</title>
        <authorList>
            <person name="Daroonpunt R."/>
            <person name="Tanasupawat S."/>
        </authorList>
    </citation>
    <scope>NUCLEOTIDE SEQUENCE [LARGE SCALE GENOMIC DNA]</scope>
    <source>
        <strain evidence="8 9">FN1-14</strain>
    </source>
</reference>
<dbReference type="OrthoDB" id="144293at2"/>
<dbReference type="GO" id="GO:0000155">
    <property type="term" value="F:phosphorelay sensor kinase activity"/>
    <property type="evidence" value="ECO:0007669"/>
    <property type="project" value="InterPro"/>
</dbReference>
<protein>
    <submittedName>
        <fullName evidence="8">Sensor histidine kinase</fullName>
    </submittedName>
</protein>
<evidence type="ECO:0000256" key="5">
    <source>
        <dbReference type="SAM" id="MobiDB-lite"/>
    </source>
</evidence>
<dbReference type="GO" id="GO:0016020">
    <property type="term" value="C:membrane"/>
    <property type="evidence" value="ECO:0007669"/>
    <property type="project" value="InterPro"/>
</dbReference>
<feature type="transmembrane region" description="Helical" evidence="6">
    <location>
        <begin position="91"/>
        <end position="121"/>
    </location>
</feature>
<dbReference type="InterPro" id="IPR017205">
    <property type="entry name" value="Sig_transdc_His_kinase_ChrS"/>
</dbReference>
<feature type="domain" description="Histidine kinase" evidence="7">
    <location>
        <begin position="197"/>
        <end position="405"/>
    </location>
</feature>
<name>A0A418Q788_9CORY</name>
<dbReference type="CDD" id="cd16917">
    <property type="entry name" value="HATPase_UhpB-NarQ-NarX-like"/>
    <property type="match status" value="1"/>
</dbReference>
<evidence type="ECO:0000256" key="4">
    <source>
        <dbReference type="SAM" id="Coils"/>
    </source>
</evidence>
<dbReference type="Gene3D" id="1.20.5.1930">
    <property type="match status" value="1"/>
</dbReference>
<evidence type="ECO:0000256" key="3">
    <source>
        <dbReference type="ARBA" id="ARBA00023012"/>
    </source>
</evidence>
<keyword evidence="6" id="KW-1133">Transmembrane helix</keyword>
<sequence length="462" mass="49492">MSHSSESRFLPRLGTHRRRAHATALNSADGHDGSERVDRLDRLWTYLGHGLHILVAILVAVVIAKQGMDWRIVLFILVYISGAWVRPRWLWFVAVVVAWALMVAVWPSASFIAFALFFLAIGMLPPKVGVPVVGVLTVITVVAIARFNGFEIGGVIGPVVGALVAVALGLGFRLLRREAWARAEASHHAGEMGERARVAADIHDTVAQGLSSIHMLLFSVERRLSPLLSDATTQPPAEDLSRAIEEIRLARKTTEENLAETRRIIAALQPAPLEQADLTVALARVVSTTPMGKSFALTVDGQAYPLRADVQEAIVRMTQSLVSNVVRHAHASAARVTLTYQEDQVSLDVVDNGTGFDVNWDVVNQDSTLGLAGVRRRAMGVGGTMTIESEPGEGCGVAICIPAYRAVDRAGGGDSGGGNAGDTAEVVKDGNDLSEIDEAARVSEKNKTSETSGPKKSKGREA</sequence>
<evidence type="ECO:0000259" key="7">
    <source>
        <dbReference type="PROSITE" id="PS50109"/>
    </source>
</evidence>
<dbReference type="Proteomes" id="UP000285278">
    <property type="component" value="Unassembled WGS sequence"/>
</dbReference>
<dbReference type="PROSITE" id="PS50109">
    <property type="entry name" value="HIS_KIN"/>
    <property type="match status" value="1"/>
</dbReference>
<dbReference type="SUPFAM" id="SSF55874">
    <property type="entry name" value="ATPase domain of HSP90 chaperone/DNA topoisomerase II/histidine kinase"/>
    <property type="match status" value="1"/>
</dbReference>
<keyword evidence="1" id="KW-0808">Transferase</keyword>
<dbReference type="PANTHER" id="PTHR24421">
    <property type="entry name" value="NITRATE/NITRITE SENSOR PROTEIN NARX-RELATED"/>
    <property type="match status" value="1"/>
</dbReference>
<evidence type="ECO:0000256" key="2">
    <source>
        <dbReference type="ARBA" id="ARBA00022777"/>
    </source>
</evidence>
<keyword evidence="4" id="KW-0175">Coiled coil</keyword>
<dbReference type="PIRSF" id="PIRSF037434">
    <property type="entry name" value="STHK_ChrS"/>
    <property type="match status" value="1"/>
</dbReference>
<dbReference type="EMBL" id="QXJK01000005">
    <property type="protein sequence ID" value="RIX34954.1"/>
    <property type="molecule type" value="Genomic_DNA"/>
</dbReference>
<dbReference type="RefSeq" id="WP_119664781.1">
    <property type="nucleotide sequence ID" value="NZ_QXJK01000005.1"/>
</dbReference>
<feature type="region of interest" description="Disordered" evidence="5">
    <location>
        <begin position="412"/>
        <end position="462"/>
    </location>
</feature>
<comment type="caution">
    <text evidence="8">The sequence shown here is derived from an EMBL/GenBank/DDBJ whole genome shotgun (WGS) entry which is preliminary data.</text>
</comment>
<dbReference type="STRING" id="1451189.CFAL_06465"/>
<dbReference type="InterPro" id="IPR005467">
    <property type="entry name" value="His_kinase_dom"/>
</dbReference>
<dbReference type="PANTHER" id="PTHR24421:SF62">
    <property type="entry name" value="SENSORY TRANSDUCTION HISTIDINE KINASE"/>
    <property type="match status" value="1"/>
</dbReference>
<dbReference type="InterPro" id="IPR003594">
    <property type="entry name" value="HATPase_dom"/>
</dbReference>
<keyword evidence="6" id="KW-0812">Transmembrane</keyword>
<keyword evidence="6" id="KW-0472">Membrane</keyword>
<keyword evidence="2 8" id="KW-0418">Kinase</keyword>
<evidence type="ECO:0000313" key="8">
    <source>
        <dbReference type="EMBL" id="RIX34954.1"/>
    </source>
</evidence>
<dbReference type="Pfam" id="PF02518">
    <property type="entry name" value="HATPase_c"/>
    <property type="match status" value="1"/>
</dbReference>
<dbReference type="SMART" id="SM00387">
    <property type="entry name" value="HATPase_c"/>
    <property type="match status" value="1"/>
</dbReference>
<feature type="transmembrane region" description="Helical" evidence="6">
    <location>
        <begin position="128"/>
        <end position="149"/>
    </location>
</feature>
<dbReference type="Gene3D" id="3.30.565.10">
    <property type="entry name" value="Histidine kinase-like ATPase, C-terminal domain"/>
    <property type="match status" value="1"/>
</dbReference>
<dbReference type="GO" id="GO:0046983">
    <property type="term" value="F:protein dimerization activity"/>
    <property type="evidence" value="ECO:0007669"/>
    <property type="project" value="InterPro"/>
</dbReference>
<accession>A0A418Q788</accession>
<evidence type="ECO:0000313" key="9">
    <source>
        <dbReference type="Proteomes" id="UP000285278"/>
    </source>
</evidence>
<evidence type="ECO:0000256" key="6">
    <source>
        <dbReference type="SAM" id="Phobius"/>
    </source>
</evidence>
<proteinExistence type="predicted"/>
<dbReference type="AlphaFoldDB" id="A0A418Q788"/>
<keyword evidence="9" id="KW-1185">Reference proteome</keyword>
<feature type="compositionally biased region" description="Basic and acidic residues" evidence="5">
    <location>
        <begin position="438"/>
        <end position="448"/>
    </location>
</feature>
<gene>
    <name evidence="8" type="ORF">D3M95_06545</name>
</gene>
<evidence type="ECO:0000256" key="1">
    <source>
        <dbReference type="ARBA" id="ARBA00022679"/>
    </source>
</evidence>
<dbReference type="InterPro" id="IPR050482">
    <property type="entry name" value="Sensor_HK_TwoCompSys"/>
</dbReference>
<feature type="transmembrane region" description="Helical" evidence="6">
    <location>
        <begin position="70"/>
        <end position="85"/>
    </location>
</feature>